<dbReference type="PROSITE" id="PS50893">
    <property type="entry name" value="ABC_TRANSPORTER_2"/>
    <property type="match status" value="1"/>
</dbReference>
<feature type="compositionally biased region" description="Basic and acidic residues" evidence="5">
    <location>
        <begin position="8"/>
        <end position="33"/>
    </location>
</feature>
<sequence length="287" mass="31781">MTGHRGQQRAERRGQQRAERRGQRRQEPNRRVTDGLAVRNVSHGFDDTDVIEDVSLAVERGETVAIIGPSGTGKTTLLRLLSCFHRPDAGTVETDGADVWALSERDRLDVRRRIGMVFQEANLFETTVRRNVSYGQHVRRSWRDRLAQWFSRLRGGDASEAVAESLDLVGLADAGSRPVGSLSGGEAQRVSFARAIAYDPEFLLLDEPTSDLDPRNTAVIEDAIDTARTRGLGVAVATHDMNQAERVADRVAVLLGGRLIEVGPAERVFTNPEDPRARKFIEGELVY</sequence>
<dbReference type="AlphaFoldDB" id="A0A8T4GDV7"/>
<dbReference type="PANTHER" id="PTHR43423:SF1">
    <property type="entry name" value="ABC TRANSPORTER I FAMILY MEMBER 17"/>
    <property type="match status" value="1"/>
</dbReference>
<evidence type="ECO:0000256" key="3">
    <source>
        <dbReference type="ARBA" id="ARBA00022741"/>
    </source>
</evidence>
<keyword evidence="4 7" id="KW-0067">ATP-binding</keyword>
<dbReference type="CDD" id="cd03260">
    <property type="entry name" value="ABC_PstB_phosphate_transporter"/>
    <property type="match status" value="1"/>
</dbReference>
<dbReference type="InterPro" id="IPR003439">
    <property type="entry name" value="ABC_transporter-like_ATP-bd"/>
</dbReference>
<dbReference type="PANTHER" id="PTHR43423">
    <property type="entry name" value="ABC TRANSPORTER I FAMILY MEMBER 17"/>
    <property type="match status" value="1"/>
</dbReference>
<evidence type="ECO:0000256" key="2">
    <source>
        <dbReference type="ARBA" id="ARBA00022475"/>
    </source>
</evidence>
<keyword evidence="2" id="KW-1003">Cell membrane</keyword>
<dbReference type="Pfam" id="PF00005">
    <property type="entry name" value="ABC_tran"/>
    <property type="match status" value="1"/>
</dbReference>
<evidence type="ECO:0000256" key="1">
    <source>
        <dbReference type="ARBA" id="ARBA00022448"/>
    </source>
</evidence>
<keyword evidence="1" id="KW-0813">Transport</keyword>
<dbReference type="SUPFAM" id="SSF52540">
    <property type="entry name" value="P-loop containing nucleoside triphosphate hydrolases"/>
    <property type="match status" value="1"/>
</dbReference>
<feature type="domain" description="ABC transporter" evidence="6">
    <location>
        <begin position="36"/>
        <end position="281"/>
    </location>
</feature>
<dbReference type="InterPro" id="IPR005670">
    <property type="entry name" value="PstB-like"/>
</dbReference>
<dbReference type="InterPro" id="IPR027417">
    <property type="entry name" value="P-loop_NTPase"/>
</dbReference>
<dbReference type="InterPro" id="IPR003593">
    <property type="entry name" value="AAA+_ATPase"/>
</dbReference>
<dbReference type="SMART" id="SM00382">
    <property type="entry name" value="AAA"/>
    <property type="match status" value="1"/>
</dbReference>
<dbReference type="PROSITE" id="PS00211">
    <property type="entry name" value="ABC_TRANSPORTER_1"/>
    <property type="match status" value="1"/>
</dbReference>
<dbReference type="Gene3D" id="3.40.50.300">
    <property type="entry name" value="P-loop containing nucleotide triphosphate hydrolases"/>
    <property type="match status" value="1"/>
</dbReference>
<dbReference type="RefSeq" id="WP_209483566.1">
    <property type="nucleotide sequence ID" value="NZ_JAGGKQ010000004.1"/>
</dbReference>
<evidence type="ECO:0000256" key="5">
    <source>
        <dbReference type="SAM" id="MobiDB-lite"/>
    </source>
</evidence>
<evidence type="ECO:0000313" key="7">
    <source>
        <dbReference type="EMBL" id="MBP1921909.1"/>
    </source>
</evidence>
<accession>A0A8T4GDV7</accession>
<evidence type="ECO:0000256" key="4">
    <source>
        <dbReference type="ARBA" id="ARBA00022840"/>
    </source>
</evidence>
<evidence type="ECO:0000259" key="6">
    <source>
        <dbReference type="PROSITE" id="PS50893"/>
    </source>
</evidence>
<gene>
    <name evidence="7" type="ORF">J2751_000906</name>
</gene>
<dbReference type="InterPro" id="IPR017871">
    <property type="entry name" value="ABC_transporter-like_CS"/>
</dbReference>
<keyword evidence="8" id="KW-1185">Reference proteome</keyword>
<dbReference type="GO" id="GO:0016020">
    <property type="term" value="C:membrane"/>
    <property type="evidence" value="ECO:0007669"/>
    <property type="project" value="InterPro"/>
</dbReference>
<comment type="caution">
    <text evidence="7">The sequence shown here is derived from an EMBL/GenBank/DDBJ whole genome shotgun (WGS) entry which is preliminary data.</text>
</comment>
<protein>
    <submittedName>
        <fullName evidence="7">Tungstate transport system ATP-binding protein</fullName>
    </submittedName>
</protein>
<reference evidence="7" key="1">
    <citation type="submission" date="2021-03" db="EMBL/GenBank/DDBJ databases">
        <title>Genomic Encyclopedia of Type Strains, Phase IV (KMG-IV): sequencing the most valuable type-strain genomes for metagenomic binning, comparative biology and taxonomic classification.</title>
        <authorList>
            <person name="Goeker M."/>
        </authorList>
    </citation>
    <scope>NUCLEOTIDE SEQUENCE</scope>
    <source>
        <strain evidence="7">DSM 23564</strain>
    </source>
</reference>
<proteinExistence type="predicted"/>
<dbReference type="EMBL" id="JAGGKQ010000004">
    <property type="protein sequence ID" value="MBP1921909.1"/>
    <property type="molecule type" value="Genomic_DNA"/>
</dbReference>
<feature type="region of interest" description="Disordered" evidence="5">
    <location>
        <begin position="1"/>
        <end position="35"/>
    </location>
</feature>
<keyword evidence="2" id="KW-0472">Membrane</keyword>
<dbReference type="GO" id="GO:0016887">
    <property type="term" value="F:ATP hydrolysis activity"/>
    <property type="evidence" value="ECO:0007669"/>
    <property type="project" value="InterPro"/>
</dbReference>
<dbReference type="GO" id="GO:0005524">
    <property type="term" value="F:ATP binding"/>
    <property type="evidence" value="ECO:0007669"/>
    <property type="project" value="UniProtKB-KW"/>
</dbReference>
<evidence type="ECO:0000313" key="8">
    <source>
        <dbReference type="Proteomes" id="UP000823588"/>
    </source>
</evidence>
<name>A0A8T4GDV7_9EURY</name>
<dbReference type="Proteomes" id="UP000823588">
    <property type="component" value="Unassembled WGS sequence"/>
</dbReference>
<dbReference type="GO" id="GO:0005315">
    <property type="term" value="F:phosphate transmembrane transporter activity"/>
    <property type="evidence" value="ECO:0007669"/>
    <property type="project" value="InterPro"/>
</dbReference>
<organism evidence="7 8">
    <name type="scientific">Halorubrum alkaliphilum</name>
    <dbReference type="NCBI Taxonomy" id="261290"/>
    <lineage>
        <taxon>Archaea</taxon>
        <taxon>Methanobacteriati</taxon>
        <taxon>Methanobacteriota</taxon>
        <taxon>Stenosarchaea group</taxon>
        <taxon>Halobacteria</taxon>
        <taxon>Halobacteriales</taxon>
        <taxon>Haloferacaceae</taxon>
        <taxon>Halorubrum</taxon>
    </lineage>
</organism>
<dbReference type="OrthoDB" id="57213at2157"/>
<dbReference type="GO" id="GO:0035435">
    <property type="term" value="P:phosphate ion transmembrane transport"/>
    <property type="evidence" value="ECO:0007669"/>
    <property type="project" value="InterPro"/>
</dbReference>
<keyword evidence="3" id="KW-0547">Nucleotide-binding</keyword>